<proteinExistence type="predicted"/>
<feature type="region of interest" description="Disordered" evidence="1">
    <location>
        <begin position="1"/>
        <end position="23"/>
    </location>
</feature>
<accession>A0A6A6SSY7</accession>
<dbReference type="Proteomes" id="UP000799324">
    <property type="component" value="Unassembled WGS sequence"/>
</dbReference>
<protein>
    <submittedName>
        <fullName evidence="2">Uncharacterized protein</fullName>
    </submittedName>
</protein>
<feature type="compositionally biased region" description="Basic and acidic residues" evidence="1">
    <location>
        <begin position="213"/>
        <end position="228"/>
    </location>
</feature>
<evidence type="ECO:0000256" key="1">
    <source>
        <dbReference type="SAM" id="MobiDB-lite"/>
    </source>
</evidence>
<evidence type="ECO:0000313" key="2">
    <source>
        <dbReference type="EMBL" id="KAF2650770.1"/>
    </source>
</evidence>
<reference evidence="2" key="1">
    <citation type="journal article" date="2020" name="Stud. Mycol.">
        <title>101 Dothideomycetes genomes: a test case for predicting lifestyles and emergence of pathogens.</title>
        <authorList>
            <person name="Haridas S."/>
            <person name="Albert R."/>
            <person name="Binder M."/>
            <person name="Bloem J."/>
            <person name="Labutti K."/>
            <person name="Salamov A."/>
            <person name="Andreopoulos B."/>
            <person name="Baker S."/>
            <person name="Barry K."/>
            <person name="Bills G."/>
            <person name="Bluhm B."/>
            <person name="Cannon C."/>
            <person name="Castanera R."/>
            <person name="Culley D."/>
            <person name="Daum C."/>
            <person name="Ezra D."/>
            <person name="Gonzalez J."/>
            <person name="Henrissat B."/>
            <person name="Kuo A."/>
            <person name="Liang C."/>
            <person name="Lipzen A."/>
            <person name="Lutzoni F."/>
            <person name="Magnuson J."/>
            <person name="Mondo S."/>
            <person name="Nolan M."/>
            <person name="Ohm R."/>
            <person name="Pangilinan J."/>
            <person name="Park H.-J."/>
            <person name="Ramirez L."/>
            <person name="Alfaro M."/>
            <person name="Sun H."/>
            <person name="Tritt A."/>
            <person name="Yoshinaga Y."/>
            <person name="Zwiers L.-H."/>
            <person name="Turgeon B."/>
            <person name="Goodwin S."/>
            <person name="Spatafora J."/>
            <person name="Crous P."/>
            <person name="Grigoriev I."/>
        </authorList>
    </citation>
    <scope>NUCLEOTIDE SEQUENCE</scope>
    <source>
        <strain evidence="2">CBS 122681</strain>
    </source>
</reference>
<name>A0A6A6SSY7_9PLEO</name>
<dbReference type="EMBL" id="MU004445">
    <property type="protein sequence ID" value="KAF2650770.1"/>
    <property type="molecule type" value="Genomic_DNA"/>
</dbReference>
<feature type="region of interest" description="Disordered" evidence="1">
    <location>
        <begin position="275"/>
        <end position="348"/>
    </location>
</feature>
<feature type="compositionally biased region" description="Pro residues" evidence="1">
    <location>
        <begin position="1"/>
        <end position="15"/>
    </location>
</feature>
<gene>
    <name evidence="2" type="ORF">K491DRAFT_730737</name>
</gene>
<feature type="compositionally biased region" description="Low complexity" evidence="1">
    <location>
        <begin position="282"/>
        <end position="320"/>
    </location>
</feature>
<evidence type="ECO:0000313" key="3">
    <source>
        <dbReference type="Proteomes" id="UP000799324"/>
    </source>
</evidence>
<keyword evidence="3" id="KW-1185">Reference proteome</keyword>
<sequence>MSTKPPFQPEPPEQPEQPEELKETLHWPFFAELAEDLSNERIRSEQDSALDIVDNGLGSQNLASYGRPFEIQSTTPGSYDSFDAEGETTLESGLGHGFGPGIASTLEFEGTAGSIYSWYDGRADTMYTLPSGIAYFNQAPPDWVGPANIDFDTTGIIAETPDLFFIIYEIAVPAAEPDTCTSEPPPTPFAPPAASSLPHIRPRLQSRPAYSRVIKDKEKEKEKREKKTGTTKALRGNWCPRLAVGPYLVMEWQSRPCDAVRNADGTLRGLGMDAAAEGKSRTSPTADPSPNPNSNANPRPNSASASTSTSTSISAPAPDTTEPPNVSTAIPGSRPDSPDRSHQWSVHSQTLQRIRADVQWKWERVMMEVKTGSMSSQRGFDKWSRSISGCINSVMKKEMLREREMERLGKEVDWESWFDFEGWEGDGIVG</sequence>
<feature type="region of interest" description="Disordered" evidence="1">
    <location>
        <begin position="177"/>
        <end position="232"/>
    </location>
</feature>
<dbReference type="AlphaFoldDB" id="A0A6A6SSY7"/>
<organism evidence="2 3">
    <name type="scientific">Lophiostoma macrostomum CBS 122681</name>
    <dbReference type="NCBI Taxonomy" id="1314788"/>
    <lineage>
        <taxon>Eukaryota</taxon>
        <taxon>Fungi</taxon>
        <taxon>Dikarya</taxon>
        <taxon>Ascomycota</taxon>
        <taxon>Pezizomycotina</taxon>
        <taxon>Dothideomycetes</taxon>
        <taxon>Pleosporomycetidae</taxon>
        <taxon>Pleosporales</taxon>
        <taxon>Lophiostomataceae</taxon>
        <taxon>Lophiostoma</taxon>
    </lineage>
</organism>